<name>A0A392PTU6_9FABA</name>
<dbReference type="Proteomes" id="UP000265520">
    <property type="component" value="Unassembled WGS sequence"/>
</dbReference>
<reference evidence="2 3" key="1">
    <citation type="journal article" date="2018" name="Front. Plant Sci.">
        <title>Red Clover (Trifolium pratense) and Zigzag Clover (T. medium) - A Picture of Genomic Similarities and Differences.</title>
        <authorList>
            <person name="Dluhosova J."/>
            <person name="Istvanek J."/>
            <person name="Nedelnik J."/>
            <person name="Repkova J."/>
        </authorList>
    </citation>
    <scope>NUCLEOTIDE SEQUENCE [LARGE SCALE GENOMIC DNA]</scope>
    <source>
        <strain evidence="3">cv. 10/8</strain>
        <tissue evidence="2">Leaf</tissue>
    </source>
</reference>
<protein>
    <submittedName>
        <fullName evidence="2">Uncharacterized protein</fullName>
    </submittedName>
</protein>
<dbReference type="AlphaFoldDB" id="A0A392PTU6"/>
<comment type="caution">
    <text evidence="2">The sequence shown here is derived from an EMBL/GenBank/DDBJ whole genome shotgun (WGS) entry which is preliminary data.</text>
</comment>
<evidence type="ECO:0000313" key="2">
    <source>
        <dbReference type="EMBL" id="MCI14345.1"/>
    </source>
</evidence>
<dbReference type="EMBL" id="LXQA010092019">
    <property type="protein sequence ID" value="MCI14345.1"/>
    <property type="molecule type" value="Genomic_DNA"/>
</dbReference>
<evidence type="ECO:0000256" key="1">
    <source>
        <dbReference type="SAM" id="MobiDB-lite"/>
    </source>
</evidence>
<feature type="compositionally biased region" description="Basic and acidic residues" evidence="1">
    <location>
        <begin position="30"/>
        <end position="44"/>
    </location>
</feature>
<sequence length="165" mass="18240">VSQLRAYHGDDPNSHFVPLPQDMQSPELLKNTEENDFEKNTSVSHKDLDVLEKSDLVSQSTLEKGEKYTQSSVLETDSTISKTISHLSSPLSKISLANSQLLDDLEVSRDTHGPSDTPVNIEETAVTQSRGTTFPSKGDNTPPLWIRILSFTFSLLLSPSPNLYP</sequence>
<organism evidence="2 3">
    <name type="scientific">Trifolium medium</name>
    <dbReference type="NCBI Taxonomy" id="97028"/>
    <lineage>
        <taxon>Eukaryota</taxon>
        <taxon>Viridiplantae</taxon>
        <taxon>Streptophyta</taxon>
        <taxon>Embryophyta</taxon>
        <taxon>Tracheophyta</taxon>
        <taxon>Spermatophyta</taxon>
        <taxon>Magnoliopsida</taxon>
        <taxon>eudicotyledons</taxon>
        <taxon>Gunneridae</taxon>
        <taxon>Pentapetalae</taxon>
        <taxon>rosids</taxon>
        <taxon>fabids</taxon>
        <taxon>Fabales</taxon>
        <taxon>Fabaceae</taxon>
        <taxon>Papilionoideae</taxon>
        <taxon>50 kb inversion clade</taxon>
        <taxon>NPAAA clade</taxon>
        <taxon>Hologalegina</taxon>
        <taxon>IRL clade</taxon>
        <taxon>Trifolieae</taxon>
        <taxon>Trifolium</taxon>
    </lineage>
</organism>
<feature type="region of interest" description="Disordered" evidence="1">
    <location>
        <begin position="1"/>
        <end position="44"/>
    </location>
</feature>
<feature type="non-terminal residue" evidence="2">
    <location>
        <position position="1"/>
    </location>
</feature>
<accession>A0A392PTU6</accession>
<evidence type="ECO:0000313" key="3">
    <source>
        <dbReference type="Proteomes" id="UP000265520"/>
    </source>
</evidence>
<keyword evidence="3" id="KW-1185">Reference proteome</keyword>
<proteinExistence type="predicted"/>